<dbReference type="OrthoDB" id="526941at2759"/>
<dbReference type="KEGG" id="apro:F751_5855"/>
<dbReference type="GeneID" id="23617246"/>
<organism evidence="1 3">
    <name type="scientific">Auxenochlorella protothecoides</name>
    <name type="common">Green microalga</name>
    <name type="synonym">Chlorella protothecoides</name>
    <dbReference type="NCBI Taxonomy" id="3075"/>
    <lineage>
        <taxon>Eukaryota</taxon>
        <taxon>Viridiplantae</taxon>
        <taxon>Chlorophyta</taxon>
        <taxon>core chlorophytes</taxon>
        <taxon>Trebouxiophyceae</taxon>
        <taxon>Chlorellales</taxon>
        <taxon>Chlorellaceae</taxon>
        <taxon>Auxenochlorella</taxon>
    </lineage>
</organism>
<reference evidence="2" key="3">
    <citation type="submission" date="2018-10" db="EMBL/GenBank/DDBJ databases">
        <authorList>
            <person name="Hovde B."/>
            <person name="Zhang X."/>
        </authorList>
    </citation>
    <scope>NUCLEOTIDE SEQUENCE [LARGE SCALE GENOMIC DNA]</scope>
    <source>
        <strain evidence="2">UTEX 25</strain>
    </source>
</reference>
<evidence type="ECO:0000313" key="3">
    <source>
        <dbReference type="Proteomes" id="UP000028924"/>
    </source>
</evidence>
<reference evidence="4" key="2">
    <citation type="journal article" date="2018" name="Algal Res.">
        <title>Characterization of plant carbon substrate utilization by Auxenochlorella protothecoides.</title>
        <authorList>
            <person name="Vogler B.W."/>
            <person name="Starkenburg S.R."/>
            <person name="Sudasinghe N."/>
            <person name="Schambach J.Y."/>
            <person name="Rollin J.A."/>
            <person name="Pattathil S."/>
            <person name="Barry A.N."/>
        </authorList>
    </citation>
    <scope>NUCLEOTIDE SEQUENCE [LARGE SCALE GENOMIC DNA]</scope>
    <source>
        <strain evidence="4">UTEX 25</strain>
    </source>
</reference>
<proteinExistence type="predicted"/>
<evidence type="ECO:0000313" key="4">
    <source>
        <dbReference type="Proteomes" id="UP000279271"/>
    </source>
</evidence>
<dbReference type="Proteomes" id="UP000028924">
    <property type="component" value="Unassembled WGS sequence"/>
</dbReference>
<reference evidence="1 3" key="1">
    <citation type="journal article" date="2014" name="BMC Genomics">
        <title>Oil accumulation mechanisms of the oleaginous microalga Chlorella protothecoides revealed through its genome, transcriptomes, and proteomes.</title>
        <authorList>
            <person name="Gao C."/>
            <person name="Wang Y."/>
            <person name="Shen Y."/>
            <person name="Yan D."/>
            <person name="He X."/>
            <person name="Dai J."/>
            <person name="Wu Q."/>
        </authorList>
    </citation>
    <scope>NUCLEOTIDE SEQUENCE [LARGE SCALE GENOMIC DNA]</scope>
    <source>
        <strain evidence="1 3">0710</strain>
    </source>
</reference>
<sequence length="549" mass="60573">MVVQARLSRMVSDVESMGAADAELARILVAENNQGDLGAHSMSHSQAGATYFKRPPVDTFVTVDGVLARKCPEAATAGPLPLARAASTLVFYVYNAVDEEQMGNFDFFLKFGLSANDTVTYRIIITSGGAVKPPLAMPELPPNAKYISTTACTGTWGALGAIEEQVDATKFPFVVVVDSSVRGPFLPPYAAGVMHWTEAFTSRLTKSVKMVGSAISCEGAPRAGHAALEWRRNPYVLPYAWAADADGWAVLAADPNVFRCFQSPWDARYYSDVGAGLAMLRAGYNLDSLLMRYQGVDWWALNNWDCNGRVRPDGEMQYDGASITPYETMFVPMDAGKVEAKWTYIRTALKYQEWMQAQANKAMDVNTNALSADPWTSRAEDLVAMNARGPGCFDFRFYTENNPDLAGKAGSPLELWEHWLLLGQFQGRTHRFSCPVQMGTTYRIAYLRARGGSCFDHNYYLRHNPDLRAAGMTSSSELYGHYTYFGQFEERAVKFVCPDTWHDLAGGYETVPVGSEAEVKASLQEFAAGTLEARNLVHVSKHQVEARGR</sequence>
<evidence type="ECO:0000313" key="2">
    <source>
        <dbReference type="EMBL" id="RMZ56361.1"/>
    </source>
</evidence>
<evidence type="ECO:0000313" key="1">
    <source>
        <dbReference type="EMBL" id="KFM27023.1"/>
    </source>
</evidence>
<protein>
    <submittedName>
        <fullName evidence="1">Uncharacterized protein</fullName>
    </submittedName>
</protein>
<dbReference type="EMBL" id="QOKY01000147">
    <property type="protein sequence ID" value="RMZ56361.1"/>
    <property type="molecule type" value="Genomic_DNA"/>
</dbReference>
<accession>A0A087SMR9</accession>
<keyword evidence="3" id="KW-1185">Reference proteome</keyword>
<dbReference type="Proteomes" id="UP000279271">
    <property type="component" value="Unassembled WGS sequence"/>
</dbReference>
<reference evidence="2" key="4">
    <citation type="submission" date="2018-11" db="EMBL/GenBank/DDBJ databases">
        <title>Characterization of plant carbon substrate utilization by Auxenochlorella protothecoides.</title>
        <authorList>
            <person name="Vogler B.W."/>
            <person name="Starkenburg S.R."/>
            <person name="Sudasinghe N."/>
            <person name="Schambach J.Y."/>
            <person name="Rollin J.A."/>
            <person name="Pattathil S."/>
            <person name="Barry A.N."/>
        </authorList>
    </citation>
    <scope>NUCLEOTIDE SEQUENCE [LARGE SCALE GENOMIC DNA]</scope>
    <source>
        <strain evidence="2">UTEX 25</strain>
    </source>
</reference>
<dbReference type="RefSeq" id="XP_011399979.1">
    <property type="nucleotide sequence ID" value="XM_011401677.1"/>
</dbReference>
<dbReference type="STRING" id="3075.A0A087SMR9"/>
<gene>
    <name evidence="2" type="ORF">APUTEX25_004718</name>
    <name evidence="1" type="ORF">F751_5855</name>
</gene>
<dbReference type="EMBL" id="KL662141">
    <property type="protein sequence ID" value="KFM27023.1"/>
    <property type="molecule type" value="Genomic_DNA"/>
</dbReference>
<name>A0A087SMR9_AUXPR</name>
<dbReference type="AlphaFoldDB" id="A0A087SMR9"/>